<keyword evidence="3" id="KW-0489">Methyltransferase</keyword>
<evidence type="ECO:0000259" key="2">
    <source>
        <dbReference type="Pfam" id="PF13649"/>
    </source>
</evidence>
<evidence type="ECO:0000256" key="1">
    <source>
        <dbReference type="SAM" id="MobiDB-lite"/>
    </source>
</evidence>
<protein>
    <submittedName>
        <fullName evidence="3">Class I SAM-dependent methyltransferase</fullName>
    </submittedName>
</protein>
<comment type="caution">
    <text evidence="3">The sequence shown here is derived from an EMBL/GenBank/DDBJ whole genome shotgun (WGS) entry which is preliminary data.</text>
</comment>
<organism evidence="3 4">
    <name type="scientific">Streptomyces kasugaensis</name>
    <dbReference type="NCBI Taxonomy" id="1946"/>
    <lineage>
        <taxon>Bacteria</taxon>
        <taxon>Bacillati</taxon>
        <taxon>Actinomycetota</taxon>
        <taxon>Actinomycetes</taxon>
        <taxon>Kitasatosporales</taxon>
        <taxon>Streptomycetaceae</taxon>
        <taxon>Streptomyces</taxon>
    </lineage>
</organism>
<dbReference type="InterPro" id="IPR041698">
    <property type="entry name" value="Methyltransf_25"/>
</dbReference>
<dbReference type="AlphaFoldDB" id="A0A4Q9HNB1"/>
<evidence type="ECO:0000313" key="3">
    <source>
        <dbReference type="EMBL" id="TBO56326.1"/>
    </source>
</evidence>
<dbReference type="InterPro" id="IPR029063">
    <property type="entry name" value="SAM-dependent_MTases_sf"/>
</dbReference>
<dbReference type="Proteomes" id="UP000292452">
    <property type="component" value="Unassembled WGS sequence"/>
</dbReference>
<feature type="region of interest" description="Disordered" evidence="1">
    <location>
        <begin position="244"/>
        <end position="263"/>
    </location>
</feature>
<evidence type="ECO:0000313" key="4">
    <source>
        <dbReference type="Proteomes" id="UP000292452"/>
    </source>
</evidence>
<dbReference type="GO" id="GO:0008168">
    <property type="term" value="F:methyltransferase activity"/>
    <property type="evidence" value="ECO:0007669"/>
    <property type="project" value="UniProtKB-KW"/>
</dbReference>
<keyword evidence="4" id="KW-1185">Reference proteome</keyword>
<keyword evidence="3" id="KW-0808">Transferase</keyword>
<dbReference type="EMBL" id="SIXH01000354">
    <property type="protein sequence ID" value="TBO56326.1"/>
    <property type="molecule type" value="Genomic_DNA"/>
</dbReference>
<proteinExistence type="predicted"/>
<name>A0A4Q9HNB1_STRKA</name>
<dbReference type="Pfam" id="PF13649">
    <property type="entry name" value="Methyltransf_25"/>
    <property type="match status" value="1"/>
</dbReference>
<feature type="domain" description="Methyltransferase" evidence="2">
    <location>
        <begin position="56"/>
        <end position="151"/>
    </location>
</feature>
<dbReference type="GO" id="GO:0032259">
    <property type="term" value="P:methylation"/>
    <property type="evidence" value="ECO:0007669"/>
    <property type="project" value="UniProtKB-KW"/>
</dbReference>
<gene>
    <name evidence="3" type="ORF">EYS09_28545</name>
</gene>
<dbReference type="CDD" id="cd02440">
    <property type="entry name" value="AdoMet_MTases"/>
    <property type="match status" value="1"/>
</dbReference>
<sequence>MSAASPFTSPSAQAWEGFWRAAPTGAGEVFWDADPALAVQLHLPLFEGHFDPGLPVVDLGCGNGTQTRHLAGRYARVVGIDLAGAAIGRARAEDVHGTADFRCLDATDRDAMRALHAELGDAHLYLRGVLHQCAPGDRARIVANIAVLLGTRGRVFAVEPAASAKDVLRSLAQSPAGPPAKLRAVLSHGISPGDMADTAVPGLLAAQGLRVVASGRLPLATTEYRPDGSRIEIPTNWLVAAAAGGSAGPVRRPGPGAGRLPSR</sequence>
<reference evidence="3 4" key="1">
    <citation type="submission" date="2019-02" db="EMBL/GenBank/DDBJ databases">
        <title>Draft Genome Sequence of Streptomyces sp. AM-2504, identified by 16S rRNA comparative analysis as a Streptomyces Kasugaensis strain.</title>
        <authorList>
            <person name="Napolioni V."/>
            <person name="Giuliodori A.M."/>
            <person name="Spurio R."/>
            <person name="Fabbretti A."/>
        </authorList>
    </citation>
    <scope>NUCLEOTIDE SEQUENCE [LARGE SCALE GENOMIC DNA]</scope>
    <source>
        <strain evidence="3 4">AM-2504</strain>
    </source>
</reference>
<accession>A0A4Q9HNB1</accession>
<dbReference type="Gene3D" id="3.40.50.150">
    <property type="entry name" value="Vaccinia Virus protein VP39"/>
    <property type="match status" value="1"/>
</dbReference>
<dbReference type="RefSeq" id="WP_131125388.1">
    <property type="nucleotide sequence ID" value="NZ_SIXH01000354.1"/>
</dbReference>
<dbReference type="SUPFAM" id="SSF53335">
    <property type="entry name" value="S-adenosyl-L-methionine-dependent methyltransferases"/>
    <property type="match status" value="1"/>
</dbReference>